<feature type="compositionally biased region" description="Low complexity" evidence="1">
    <location>
        <begin position="474"/>
        <end position="486"/>
    </location>
</feature>
<feature type="region of interest" description="Disordered" evidence="1">
    <location>
        <begin position="331"/>
        <end position="552"/>
    </location>
</feature>
<dbReference type="InterPro" id="IPR007557">
    <property type="entry name" value="PSP1_C"/>
</dbReference>
<feature type="compositionally biased region" description="Low complexity" evidence="1">
    <location>
        <begin position="392"/>
        <end position="402"/>
    </location>
</feature>
<dbReference type="PANTHER" id="PTHR43830">
    <property type="entry name" value="PROTEIN PSP1"/>
    <property type="match status" value="1"/>
</dbReference>
<sequence length="552" mass="60111">MPHVLPVRFTFVQHDLWFDPRDSGATAGDHVICETGRGTEMGLAVADPFEVTQEELDETIGEAEFAPVIRVATEQDHDRAAELAAKGDEALPVFRALAKEEGLPMKPVGVEYLFGGERCVCYFAADDRVDFRHLVRELSRALHERIDMRQIGVREEAALMGGYAGCGQELCCARWERKFEPVSIRMAKEQDLPLNSPKISGVCGRLMCCLRYEFEAYRDFKSRAPKKNALIQTPLGTAKIVDYDTPREGLTLRLENGKTIKVPLEGMECSEAACKKAETNGCSCRPDTVTRAMLDALDSPEVQMALAELDRTEAGEVLDYDSSDVVFVSESRRARRRAQVAEQKEERAAREAAREAKAKKEARREATRDNRAGSKRDSRRKLRDTADRERAAAPAPAASSQPTRRRRRHHDATDSAPAAPQTAPREANSAAPLVDVRPGRAQRRRRQADAAAAASDGASRFTNDRPVAEKSAPSHKSGNSGNNSGSRKGGKPGAAGGTSGSKKGRASGQEASSKAGTKASGPKKETSKQRRRRRRTSRGDGAAGTPGASASE</sequence>
<dbReference type="NCBIfam" id="NF041131">
    <property type="entry name" value="RicT_YaaT_fam"/>
    <property type="match status" value="1"/>
</dbReference>
<protein>
    <recommendedName>
        <fullName evidence="2">PSP1 C-terminal domain-containing protein</fullName>
    </recommendedName>
</protein>
<dbReference type="PANTHER" id="PTHR43830:SF3">
    <property type="entry name" value="PROTEIN PSP1"/>
    <property type="match status" value="1"/>
</dbReference>
<evidence type="ECO:0000259" key="2">
    <source>
        <dbReference type="PROSITE" id="PS51411"/>
    </source>
</evidence>
<gene>
    <name evidence="3" type="ORF">E5334_01720</name>
</gene>
<dbReference type="AlphaFoldDB" id="A0A4S2F776"/>
<feature type="compositionally biased region" description="Low complexity" evidence="1">
    <location>
        <begin position="449"/>
        <end position="460"/>
    </location>
</feature>
<comment type="caution">
    <text evidence="3">The sequence shown here is derived from an EMBL/GenBank/DDBJ whole genome shotgun (WGS) entry which is preliminary data.</text>
</comment>
<dbReference type="OrthoDB" id="9779344at2"/>
<feature type="domain" description="PSP1 C-terminal" evidence="2">
    <location>
        <begin position="66"/>
        <end position="151"/>
    </location>
</feature>
<dbReference type="EMBL" id="SRYE01000001">
    <property type="protein sequence ID" value="TGY63244.1"/>
    <property type="molecule type" value="Genomic_DNA"/>
</dbReference>
<proteinExistence type="predicted"/>
<accession>A0A4S2F776</accession>
<reference evidence="3 4" key="1">
    <citation type="submission" date="2019-04" db="EMBL/GenBank/DDBJ databases">
        <title>Microbes associate with the intestines of laboratory mice.</title>
        <authorList>
            <person name="Navarre W."/>
            <person name="Wong E."/>
            <person name="Huang K."/>
            <person name="Tropini C."/>
            <person name="Ng K."/>
            <person name="Yu B."/>
        </authorList>
    </citation>
    <scope>NUCLEOTIDE SEQUENCE [LARGE SCALE GENOMIC DNA]</scope>
    <source>
        <strain evidence="3 4">NM07_P-09</strain>
    </source>
</reference>
<evidence type="ECO:0000313" key="3">
    <source>
        <dbReference type="EMBL" id="TGY63244.1"/>
    </source>
</evidence>
<dbReference type="Proteomes" id="UP000310263">
    <property type="component" value="Unassembled WGS sequence"/>
</dbReference>
<dbReference type="Pfam" id="PF04468">
    <property type="entry name" value="PSP1"/>
    <property type="match status" value="1"/>
</dbReference>
<organism evidence="3 4">
    <name type="scientific">Muricaecibacterium torontonense</name>
    <dbReference type="NCBI Taxonomy" id="3032871"/>
    <lineage>
        <taxon>Bacteria</taxon>
        <taxon>Bacillati</taxon>
        <taxon>Actinomycetota</taxon>
        <taxon>Coriobacteriia</taxon>
        <taxon>Coriobacteriales</taxon>
        <taxon>Atopobiaceae</taxon>
        <taxon>Muricaecibacterium</taxon>
    </lineage>
</organism>
<evidence type="ECO:0000256" key="1">
    <source>
        <dbReference type="SAM" id="MobiDB-lite"/>
    </source>
</evidence>
<evidence type="ECO:0000313" key="4">
    <source>
        <dbReference type="Proteomes" id="UP000310263"/>
    </source>
</evidence>
<keyword evidence="4" id="KW-1185">Reference proteome</keyword>
<dbReference type="GO" id="GO:0005737">
    <property type="term" value="C:cytoplasm"/>
    <property type="evidence" value="ECO:0007669"/>
    <property type="project" value="TreeGrafter"/>
</dbReference>
<dbReference type="RefSeq" id="WP_136011871.1">
    <property type="nucleotide sequence ID" value="NZ_SRYE01000001.1"/>
</dbReference>
<dbReference type="InterPro" id="IPR047767">
    <property type="entry name" value="PSP1-like"/>
</dbReference>
<dbReference type="PROSITE" id="PS51411">
    <property type="entry name" value="PSP1_C"/>
    <property type="match status" value="1"/>
</dbReference>
<name>A0A4S2F776_9ACTN</name>
<feature type="compositionally biased region" description="Basic and acidic residues" evidence="1">
    <location>
        <begin position="342"/>
        <end position="376"/>
    </location>
</feature>